<accession>A0ABR1V6R3</accession>
<organism evidence="1 2">
    <name type="scientific">Apiospora hydei</name>
    <dbReference type="NCBI Taxonomy" id="1337664"/>
    <lineage>
        <taxon>Eukaryota</taxon>
        <taxon>Fungi</taxon>
        <taxon>Dikarya</taxon>
        <taxon>Ascomycota</taxon>
        <taxon>Pezizomycotina</taxon>
        <taxon>Sordariomycetes</taxon>
        <taxon>Xylariomycetidae</taxon>
        <taxon>Amphisphaeriales</taxon>
        <taxon>Apiosporaceae</taxon>
        <taxon>Apiospora</taxon>
    </lineage>
</organism>
<evidence type="ECO:0000313" key="2">
    <source>
        <dbReference type="Proteomes" id="UP001433268"/>
    </source>
</evidence>
<name>A0ABR1V6R3_9PEZI</name>
<reference evidence="1 2" key="1">
    <citation type="submission" date="2023-01" db="EMBL/GenBank/DDBJ databases">
        <title>Analysis of 21 Apiospora genomes using comparative genomics revels a genus with tremendous synthesis potential of carbohydrate active enzymes and secondary metabolites.</title>
        <authorList>
            <person name="Sorensen T."/>
        </authorList>
    </citation>
    <scope>NUCLEOTIDE SEQUENCE [LARGE SCALE GENOMIC DNA]</scope>
    <source>
        <strain evidence="1 2">CBS 114990</strain>
    </source>
</reference>
<evidence type="ECO:0000313" key="1">
    <source>
        <dbReference type="EMBL" id="KAK8066902.1"/>
    </source>
</evidence>
<dbReference type="Proteomes" id="UP001433268">
    <property type="component" value="Unassembled WGS sequence"/>
</dbReference>
<evidence type="ECO:0008006" key="3">
    <source>
        <dbReference type="Google" id="ProtNLM"/>
    </source>
</evidence>
<dbReference type="GeneID" id="92051023"/>
<comment type="caution">
    <text evidence="1">The sequence shown here is derived from an EMBL/GenBank/DDBJ whole genome shotgun (WGS) entry which is preliminary data.</text>
</comment>
<dbReference type="EMBL" id="JAQQWN010000009">
    <property type="protein sequence ID" value="KAK8066902.1"/>
    <property type="molecule type" value="Genomic_DNA"/>
</dbReference>
<keyword evidence="2" id="KW-1185">Reference proteome</keyword>
<protein>
    <recommendedName>
        <fullName evidence="3">Transposase</fullName>
    </recommendedName>
</protein>
<sequence>MRRRGESHLDSAISFIQLPATVRHWDRQEREVKENKDVQYIDRGLNIHCSTPTGVPLGDSQRKCVWTEAFVKGMTSGEVIIEARRRVRKFYAARLADRQRKLDAYPASQQSKPTHLPISEAQEWEKMKRDAQHLRAEIEALGERINSGLHLEKDEAMKRVMPLLRERWTA</sequence>
<dbReference type="RefSeq" id="XP_066663655.1">
    <property type="nucleotide sequence ID" value="XM_066817963.1"/>
</dbReference>
<proteinExistence type="predicted"/>
<gene>
    <name evidence="1" type="ORF">PG997_013649</name>
</gene>